<evidence type="ECO:0000256" key="3">
    <source>
        <dbReference type="ARBA" id="ARBA00022598"/>
    </source>
</evidence>
<evidence type="ECO:0000256" key="2">
    <source>
        <dbReference type="ARBA" id="ARBA00022553"/>
    </source>
</evidence>
<dbReference type="Proteomes" id="UP000191691">
    <property type="component" value="Unassembled WGS sequence"/>
</dbReference>
<dbReference type="GO" id="GO:0043041">
    <property type="term" value="P:amino acid activation for nonribosomal peptide biosynthetic process"/>
    <property type="evidence" value="ECO:0007669"/>
    <property type="project" value="TreeGrafter"/>
</dbReference>
<keyword evidence="3" id="KW-0436">Ligase</keyword>
<dbReference type="AlphaFoldDB" id="A0A1V6Y6Y7"/>
<dbReference type="Gene3D" id="3.30.559.30">
    <property type="entry name" value="Nonribosomal peptide synthetase, condensation domain"/>
    <property type="match status" value="2"/>
</dbReference>
<dbReference type="Pfam" id="PF00501">
    <property type="entry name" value="AMP-binding"/>
    <property type="match status" value="1"/>
</dbReference>
<dbReference type="Gene3D" id="3.30.559.10">
    <property type="entry name" value="Chloramphenicol acetyltransferase-like domain"/>
    <property type="match status" value="1"/>
</dbReference>
<evidence type="ECO:0008006" key="9">
    <source>
        <dbReference type="Google" id="ProtNLM"/>
    </source>
</evidence>
<dbReference type="InterPro" id="IPR023213">
    <property type="entry name" value="CAT-like_dom_sf"/>
</dbReference>
<comment type="similarity">
    <text evidence="4">Belongs to the NRP synthetase family.</text>
</comment>
<dbReference type="GO" id="GO:0016874">
    <property type="term" value="F:ligase activity"/>
    <property type="evidence" value="ECO:0007669"/>
    <property type="project" value="UniProtKB-KW"/>
</dbReference>
<keyword evidence="8" id="KW-1185">Reference proteome</keyword>
<dbReference type="PANTHER" id="PTHR45527">
    <property type="entry name" value="NONRIBOSOMAL PEPTIDE SYNTHETASE"/>
    <property type="match status" value="1"/>
</dbReference>
<reference evidence="8" key="1">
    <citation type="journal article" date="2017" name="Nat. Microbiol.">
        <title>Global analysis of biosynthetic gene clusters reveals vast potential of secondary metabolite production in Penicillium species.</title>
        <authorList>
            <person name="Nielsen J.C."/>
            <person name="Grijseels S."/>
            <person name="Prigent S."/>
            <person name="Ji B."/>
            <person name="Dainat J."/>
            <person name="Nielsen K.F."/>
            <person name="Frisvad J.C."/>
            <person name="Workman M."/>
            <person name="Nielsen J."/>
        </authorList>
    </citation>
    <scope>NUCLEOTIDE SEQUENCE [LARGE SCALE GENOMIC DNA]</scope>
    <source>
        <strain evidence="8">IBT 13039</strain>
    </source>
</reference>
<evidence type="ECO:0000259" key="6">
    <source>
        <dbReference type="Pfam" id="PF00668"/>
    </source>
</evidence>
<dbReference type="InterPro" id="IPR045851">
    <property type="entry name" value="AMP-bd_C_sf"/>
</dbReference>
<dbReference type="InterPro" id="IPR000873">
    <property type="entry name" value="AMP-dep_synth/lig_dom"/>
</dbReference>
<keyword evidence="1" id="KW-0596">Phosphopantetheine</keyword>
<sequence length="1068" mass="117622">MVAYIPYSATCYATRNNAAQAGLCCIAVLFPSNLPGKALYRTGDLVQYGRNGALHFIGRKDLQVKVRGQRIELAEIEHNVFKALMSYAAKAACQHADTGSTAHLSQAPQLQEQTSEFASQISKAYFGLRTKLPSYMVPAMYLPVGHIPVSRSGKIDRNQLKEGNAENRYGVSLAAAFCRGSRGLAHPDYVMFLEKAYSHDQSGEFWKSRLQGMPPCQFPRLNDSNATDPPRPFQAATVELVPTPELTEFCEHHGLALTSLLHTVWAIVVQRYTAIDGVSFGYMTSARYLPLAGIQDIVGPLFNMLVAHVLLPRDTDALSVMKQYQDSFVAGLDHQHQAFAETQQDIKSNPGDLFNTLVSIFNDSDDGEDQQSSGIFLEGDDVHNQSEYPVTMNILIRPDRAHLMLSYHTSLLSDKYAMIVAKTFRYVLVTLLKQPQTLLHEVDVLDVEQRAIASERNQNVVAPLGRYIHHTILKRALAYPNNPAVCAWDGEFSHGILDQISSYLAGELIHQGIGADNTIPVLLEKTRWTPVAMLAIPKSGASFVLMDAGHPLERLQTIIEATRALSVIASPTTLSKANKVSPRVIELTYMLSKEFQPDKEFQWPGVSIKEQDAAYVVLTSGSTGVPKGAVVAHSSLETAAEHLQSRLYVDSSTRVLQFSSHGWDIPVTGVLLTLRAGGCVCIPSDKDRTGDIAQAANRLMANWALLTPTVARLVRPEDFTSLKTLALAGEAVSPANTATWYDKVRLIQGYGPAECSLISTVSVPRPSQLIPQALAGQMHVLSESSYWRGPLSPVDISTTLNKRRPPLSRPPRGSNVFEMRDNQVKIRGQRVELGEVEALVSQAFFGSQVVVELIKKPELTLFLAFILQGETAKDCTNLLHPPSFDELLVTGVSDILLPTTKGGVTMASVAKAAWTLCLANQSRSNDLVFAQLVRIRHLPMEGIERTVGPCLNYIPVRVSLKDWDEIVQKSTSWPHDTELGSAVHCLSAPMGGHYVFPGDIPCRVHPFDFKMMHTYPMVTCIQFPSAEDPAAMNMRIMLTSAVFDRPWQITFAPGSSICLCNWHAIQRS</sequence>
<evidence type="ECO:0000256" key="1">
    <source>
        <dbReference type="ARBA" id="ARBA00022450"/>
    </source>
</evidence>
<keyword evidence="2" id="KW-0597">Phosphoprotein</keyword>
<evidence type="ECO:0000259" key="5">
    <source>
        <dbReference type="Pfam" id="PF00501"/>
    </source>
</evidence>
<dbReference type="STRING" id="60175.A0A1V6Y6Y7"/>
<evidence type="ECO:0000313" key="8">
    <source>
        <dbReference type="Proteomes" id="UP000191691"/>
    </source>
</evidence>
<dbReference type="InterPro" id="IPR020845">
    <property type="entry name" value="AMP-binding_CS"/>
</dbReference>
<evidence type="ECO:0000313" key="7">
    <source>
        <dbReference type="EMBL" id="OQE83092.1"/>
    </source>
</evidence>
<proteinExistence type="inferred from homology"/>
<gene>
    <name evidence="7" type="ORF">PENNAL_c0034G00214</name>
</gene>
<feature type="domain" description="Condensation" evidence="6">
    <location>
        <begin position="201"/>
        <end position="449"/>
    </location>
</feature>
<dbReference type="GO" id="GO:0044550">
    <property type="term" value="P:secondary metabolite biosynthetic process"/>
    <property type="evidence" value="ECO:0007669"/>
    <property type="project" value="TreeGrafter"/>
</dbReference>
<accession>A0A1V6Y6Y7</accession>
<protein>
    <recommendedName>
        <fullName evidence="9">AMP-dependent synthetase/ligase domain-containing protein</fullName>
    </recommendedName>
</protein>
<name>A0A1V6Y6Y7_PENNA</name>
<dbReference type="EMBL" id="MOOB01000034">
    <property type="protein sequence ID" value="OQE83092.1"/>
    <property type="molecule type" value="Genomic_DNA"/>
</dbReference>
<dbReference type="Gene3D" id="3.40.50.12780">
    <property type="entry name" value="N-terminal domain of ligase-like"/>
    <property type="match status" value="2"/>
</dbReference>
<feature type="domain" description="AMP-dependent synthetase/ligase" evidence="5">
    <location>
        <begin position="475"/>
        <end position="767"/>
    </location>
</feature>
<dbReference type="PANTHER" id="PTHR45527:SF16">
    <property type="entry name" value="NONRIBOSOMAL PEPTIDE SYNTHASE ATNA-RELATED"/>
    <property type="match status" value="1"/>
</dbReference>
<dbReference type="Pfam" id="PF00668">
    <property type="entry name" value="Condensation"/>
    <property type="match status" value="1"/>
</dbReference>
<dbReference type="PROSITE" id="PS00455">
    <property type="entry name" value="AMP_BINDING"/>
    <property type="match status" value="1"/>
</dbReference>
<comment type="caution">
    <text evidence="7">The sequence shown here is derived from an EMBL/GenBank/DDBJ whole genome shotgun (WGS) entry which is preliminary data.</text>
</comment>
<dbReference type="SUPFAM" id="SSF56801">
    <property type="entry name" value="Acetyl-CoA synthetase-like"/>
    <property type="match status" value="2"/>
</dbReference>
<dbReference type="InterPro" id="IPR001242">
    <property type="entry name" value="Condensation_dom"/>
</dbReference>
<dbReference type="SUPFAM" id="SSF52777">
    <property type="entry name" value="CoA-dependent acyltransferases"/>
    <property type="match status" value="2"/>
</dbReference>
<evidence type="ECO:0000256" key="4">
    <source>
        <dbReference type="ARBA" id="ARBA00029454"/>
    </source>
</evidence>
<dbReference type="Gene3D" id="3.30.300.30">
    <property type="match status" value="2"/>
</dbReference>
<dbReference type="InterPro" id="IPR042099">
    <property type="entry name" value="ANL_N_sf"/>
</dbReference>
<dbReference type="GO" id="GO:0005737">
    <property type="term" value="C:cytoplasm"/>
    <property type="evidence" value="ECO:0007669"/>
    <property type="project" value="TreeGrafter"/>
</dbReference>
<organism evidence="7 8">
    <name type="scientific">Penicillium nalgiovense</name>
    <dbReference type="NCBI Taxonomy" id="60175"/>
    <lineage>
        <taxon>Eukaryota</taxon>
        <taxon>Fungi</taxon>
        <taxon>Dikarya</taxon>
        <taxon>Ascomycota</taxon>
        <taxon>Pezizomycotina</taxon>
        <taxon>Eurotiomycetes</taxon>
        <taxon>Eurotiomycetidae</taxon>
        <taxon>Eurotiales</taxon>
        <taxon>Aspergillaceae</taxon>
        <taxon>Penicillium</taxon>
    </lineage>
</organism>
<dbReference type="GO" id="GO:0031177">
    <property type="term" value="F:phosphopantetheine binding"/>
    <property type="evidence" value="ECO:0007669"/>
    <property type="project" value="TreeGrafter"/>
</dbReference>